<dbReference type="Gene3D" id="1.10.1170.10">
    <property type="entry name" value="Inhibitor Of Apoptosis Protein (2mihbC-IAP-1), Chain A"/>
    <property type="match status" value="2"/>
</dbReference>
<dbReference type="CDD" id="cd00022">
    <property type="entry name" value="BIR"/>
    <property type="match status" value="2"/>
</dbReference>
<name>A0ABD3XCW4_SINWO</name>
<dbReference type="Pfam" id="PF00653">
    <property type="entry name" value="BIR"/>
    <property type="match status" value="2"/>
</dbReference>
<dbReference type="PROSITE" id="PS50143">
    <property type="entry name" value="BIR_REPEAT_2"/>
    <property type="match status" value="2"/>
</dbReference>
<dbReference type="PROSITE" id="PS01282">
    <property type="entry name" value="BIR_REPEAT_1"/>
    <property type="match status" value="1"/>
</dbReference>
<comment type="caution">
    <text evidence="6">The sequence shown here is derived from an EMBL/GenBank/DDBJ whole genome shotgun (WGS) entry which is preliminary data.</text>
</comment>
<dbReference type="PROSITE" id="PS50089">
    <property type="entry name" value="ZF_RING_2"/>
    <property type="match status" value="1"/>
</dbReference>
<evidence type="ECO:0000313" key="6">
    <source>
        <dbReference type="EMBL" id="KAL3882760.1"/>
    </source>
</evidence>
<dbReference type="InterPro" id="IPR001841">
    <property type="entry name" value="Znf_RING"/>
</dbReference>
<evidence type="ECO:0000256" key="4">
    <source>
        <dbReference type="PROSITE-ProRule" id="PRU00175"/>
    </source>
</evidence>
<dbReference type="InterPro" id="IPR001370">
    <property type="entry name" value="BIR_rpt"/>
</dbReference>
<dbReference type="SMART" id="SM00238">
    <property type="entry name" value="BIR"/>
    <property type="match status" value="2"/>
</dbReference>
<protein>
    <recommendedName>
        <fullName evidence="5">RING-type domain-containing protein</fullName>
    </recommendedName>
</protein>
<keyword evidence="2 4" id="KW-0863">Zinc-finger</keyword>
<gene>
    <name evidence="6" type="ORF">ACJMK2_029069</name>
</gene>
<proteinExistence type="inferred from homology"/>
<dbReference type="PANTHER" id="PTHR10044:SF139">
    <property type="entry name" value="DEATH-ASSOCIATED INHIBITOR OF APOPTOSIS 2"/>
    <property type="match status" value="1"/>
</dbReference>
<comment type="similarity">
    <text evidence="1">Belongs to the IAP family.</text>
</comment>
<dbReference type="GO" id="GO:0008270">
    <property type="term" value="F:zinc ion binding"/>
    <property type="evidence" value="ECO:0007669"/>
    <property type="project" value="UniProtKB-KW"/>
</dbReference>
<feature type="domain" description="RING-type" evidence="5">
    <location>
        <begin position="457"/>
        <end position="491"/>
    </location>
</feature>
<dbReference type="InterPro" id="IPR013083">
    <property type="entry name" value="Znf_RING/FYVE/PHD"/>
</dbReference>
<dbReference type="AlphaFoldDB" id="A0ABD3XCW4"/>
<dbReference type="Gene3D" id="1.10.8.10">
    <property type="entry name" value="DNA helicase RuvA subunit, C-terminal domain"/>
    <property type="match status" value="1"/>
</dbReference>
<dbReference type="Pfam" id="PF13920">
    <property type="entry name" value="zf-C3HC4_3"/>
    <property type="match status" value="1"/>
</dbReference>
<dbReference type="EMBL" id="JBJQND010000003">
    <property type="protein sequence ID" value="KAL3882760.1"/>
    <property type="molecule type" value="Genomic_DNA"/>
</dbReference>
<dbReference type="EMBL" id="JBJQND010000003">
    <property type="protein sequence ID" value="KAL3882759.1"/>
    <property type="molecule type" value="Genomic_DNA"/>
</dbReference>
<dbReference type="SUPFAM" id="SSF57924">
    <property type="entry name" value="Inhibitor of apoptosis (IAP) repeat"/>
    <property type="match status" value="2"/>
</dbReference>
<keyword evidence="7" id="KW-1185">Reference proteome</keyword>
<evidence type="ECO:0000256" key="3">
    <source>
        <dbReference type="ARBA" id="ARBA00022833"/>
    </source>
</evidence>
<evidence type="ECO:0000259" key="5">
    <source>
        <dbReference type="PROSITE" id="PS50089"/>
    </source>
</evidence>
<evidence type="ECO:0000256" key="1">
    <source>
        <dbReference type="ARBA" id="ARBA00006672"/>
    </source>
</evidence>
<keyword evidence="2 4" id="KW-0479">Metal-binding</keyword>
<reference evidence="6 7" key="1">
    <citation type="submission" date="2024-11" db="EMBL/GenBank/DDBJ databases">
        <title>Chromosome-level genome assembly of the freshwater bivalve Anodonta woodiana.</title>
        <authorList>
            <person name="Chen X."/>
        </authorList>
    </citation>
    <scope>NUCLEOTIDE SEQUENCE [LARGE SCALE GENOMIC DNA]</scope>
    <source>
        <strain evidence="6">MN2024</strain>
        <tissue evidence="6">Gills</tissue>
    </source>
</reference>
<evidence type="ECO:0000313" key="7">
    <source>
        <dbReference type="Proteomes" id="UP001634394"/>
    </source>
</evidence>
<accession>A0ABD3XCW4</accession>
<dbReference type="Gene3D" id="3.30.40.10">
    <property type="entry name" value="Zinc/RING finger domain, C3HC4 (zinc finger)"/>
    <property type="match status" value="1"/>
</dbReference>
<dbReference type="InterPro" id="IPR050784">
    <property type="entry name" value="IAP"/>
</dbReference>
<dbReference type="Proteomes" id="UP001634394">
    <property type="component" value="Unassembled WGS sequence"/>
</dbReference>
<keyword evidence="3" id="KW-0862">Zinc</keyword>
<dbReference type="PANTHER" id="PTHR10044">
    <property type="entry name" value="INHIBITOR OF APOPTOSIS"/>
    <property type="match status" value="1"/>
</dbReference>
<sequence>MYLHVLMDVIVDTYVCRIENVDIPRSSRTVRGGHTLPIYVGDGLFEERKSGNEDVHIIQTCVVCDEQSHYENPLVPHNCQNSSACGKEISYTTKETTSYPQFLQYSTRLATFAHGHFFTDNQTLAKLGFFYKGQGDTLCCYECGVTLSQWSKDDDPLLEHVRYSPECRYLSTIIDSTTLKDYKSQLQIIRAKESTQGAAGVRLEVSSSHEERKKIRSPDYLSYSVRLSTFARFPAIPGLDVNQIAAAGFYYTGHQDIVRCYACDGGLRQWVPGDDPWEEHSKWFPDCHHLKQSNYQSPEKTKKAKIGGLAPEKSVAPVRNASHSEGLDQRLKELTFKEQEPKQQEVDLDLNTPAALAVLDFGYSRNATRMAISELRKKGVIKFTADGILQVLVSLEDRGISLPADDDAKENDSKHDALPDFQKVSTKTITTVTSVMRDKEVCHLQEENEKLTKQMMCKRCKAKQRNILVLPCTHFCLCEKCSIEVSLCPECWKPIKERVKTYIP</sequence>
<evidence type="ECO:0000256" key="2">
    <source>
        <dbReference type="ARBA" id="ARBA00022771"/>
    </source>
</evidence>
<dbReference type="EMBL" id="JBJQND010000003">
    <property type="protein sequence ID" value="KAL3882758.1"/>
    <property type="molecule type" value="Genomic_DNA"/>
</dbReference>
<organism evidence="6 7">
    <name type="scientific">Sinanodonta woodiana</name>
    <name type="common">Chinese pond mussel</name>
    <name type="synonym">Anodonta woodiana</name>
    <dbReference type="NCBI Taxonomy" id="1069815"/>
    <lineage>
        <taxon>Eukaryota</taxon>
        <taxon>Metazoa</taxon>
        <taxon>Spiralia</taxon>
        <taxon>Lophotrochozoa</taxon>
        <taxon>Mollusca</taxon>
        <taxon>Bivalvia</taxon>
        <taxon>Autobranchia</taxon>
        <taxon>Heteroconchia</taxon>
        <taxon>Palaeoheterodonta</taxon>
        <taxon>Unionida</taxon>
        <taxon>Unionoidea</taxon>
        <taxon>Unionidae</taxon>
        <taxon>Unioninae</taxon>
        <taxon>Sinanodonta</taxon>
    </lineage>
</organism>